<name>A0AC58LNB1_CASCN</name>
<reference evidence="2" key="1">
    <citation type="submission" date="2025-08" db="UniProtKB">
        <authorList>
            <consortium name="RefSeq"/>
        </authorList>
    </citation>
    <scope>IDENTIFICATION</scope>
</reference>
<organism evidence="1 2">
    <name type="scientific">Castor canadensis</name>
    <name type="common">American beaver</name>
    <dbReference type="NCBI Taxonomy" id="51338"/>
    <lineage>
        <taxon>Eukaryota</taxon>
        <taxon>Metazoa</taxon>
        <taxon>Chordata</taxon>
        <taxon>Craniata</taxon>
        <taxon>Vertebrata</taxon>
        <taxon>Euteleostomi</taxon>
        <taxon>Mammalia</taxon>
        <taxon>Eutheria</taxon>
        <taxon>Euarchontoglires</taxon>
        <taxon>Glires</taxon>
        <taxon>Rodentia</taxon>
        <taxon>Castorimorpha</taxon>
        <taxon>Castoridae</taxon>
        <taxon>Castor</taxon>
    </lineage>
</organism>
<gene>
    <name evidence="2" type="primary">Tktl1</name>
</gene>
<protein>
    <submittedName>
        <fullName evidence="2">Transketolase-like protein 1</fullName>
    </submittedName>
</protein>
<keyword evidence="1" id="KW-1185">Reference proteome</keyword>
<sequence>MADSEASPVMAEQVKPDERTVQILRDMANRLRIHSIRATCASSSGHPTSCSSAAEIMSVLFFHTMRYIQSDPENPDNDRLVLSKRLSFVDVATGWPGQGLGAACGMAYTGKYFDQASYRVYCLLGDGESSEGSVWEALAFASYYNLDNLVVIFDMNHLGHGGSLPVEHSIEIYQKRCEAFGWNTSVVDGRDVEALCQVFWQAAQVKGKPSAVVAKTFRGRGMSSVEHAESWYRKPMPKERADAIIKLIESQIETNQSLMPQPPIEDSPQINIVDIKMTSLPVYKVGDMMATRKACGLALAKLSHENDRVIVLDGDPKNSTFSEIFKKEHPERFIECFIAEQNMVSVALGCATNGRTIAFASTFAAFLTRAFDQIRMGAISQININFIGSHCGISIGEDDPSQMALEDLAMFRAVPNCTIFYPSDAISTEHAVYLAANHKGMCFIRTSRPETAVIYTTEETFKIGEAKVVRHSITDKVTVIGAGVTLHEALLAAEELSKEDIFIRVIDLFTIKPLDTDTIISNAKATDGRIITVEDHYAEGGIGEAVCAAVSMEPDILVHQLAVVGVPQSGKHSELLDMFGISARHIIMAVKCILMS</sequence>
<evidence type="ECO:0000313" key="2">
    <source>
        <dbReference type="RefSeq" id="XP_073918606.1"/>
    </source>
</evidence>
<accession>A0AC58LNB1</accession>
<dbReference type="Proteomes" id="UP001732720">
    <property type="component" value="Chromosome X"/>
</dbReference>
<dbReference type="RefSeq" id="XP_073918606.1">
    <property type="nucleotide sequence ID" value="XM_074062505.1"/>
</dbReference>
<evidence type="ECO:0000313" key="1">
    <source>
        <dbReference type="Proteomes" id="UP001732720"/>
    </source>
</evidence>
<proteinExistence type="predicted"/>